<accession>A0ABT2SRZ4</accession>
<organism evidence="1 2">
    <name type="scientific">[Clostridium] ammoniilyticum</name>
    <dbReference type="NCBI Taxonomy" id="2981784"/>
    <lineage>
        <taxon>Bacteria</taxon>
        <taxon>Bacillati</taxon>
        <taxon>Bacillota</taxon>
        <taxon>Erysipelotrichia</taxon>
        <taxon>Erysipelotrichales</taxon>
        <taxon>Coprobacillaceae</taxon>
        <taxon>Faecalibacillus</taxon>
    </lineage>
</organism>
<name>A0ABT2SRZ4_9FIRM</name>
<dbReference type="Proteomes" id="UP001208364">
    <property type="component" value="Unassembled WGS sequence"/>
</dbReference>
<dbReference type="RefSeq" id="WP_147579720.1">
    <property type="nucleotide sequence ID" value="NZ_JAOQJR010000002.1"/>
</dbReference>
<evidence type="ECO:0000313" key="2">
    <source>
        <dbReference type="Proteomes" id="UP001208364"/>
    </source>
</evidence>
<sequence>MEKKLELLERIRIVTKKTYISDLYKSIDFTCKQARRILLFSLDDYSLEEWTEAVNYISQTRQKFETKEAARDFLYVLILAKAKLYDL</sequence>
<keyword evidence="2" id="KW-1185">Reference proteome</keyword>
<evidence type="ECO:0000313" key="1">
    <source>
        <dbReference type="EMBL" id="MCU6737581.1"/>
    </source>
</evidence>
<proteinExistence type="predicted"/>
<gene>
    <name evidence="1" type="ORF">OCV55_02640</name>
</gene>
<reference evidence="1 2" key="1">
    <citation type="journal article" date="2021" name="ISME Commun">
        <title>Automated analysis of genomic sequences facilitates high-throughput and comprehensive description of bacteria.</title>
        <authorList>
            <person name="Hitch T.C.A."/>
        </authorList>
    </citation>
    <scope>NUCLEOTIDE SEQUENCE [LARGE SCALE GENOMIC DNA]</scope>
    <source>
        <strain evidence="1 2">H4_15</strain>
    </source>
</reference>
<dbReference type="EMBL" id="JAOQJR010000002">
    <property type="protein sequence ID" value="MCU6737581.1"/>
    <property type="molecule type" value="Genomic_DNA"/>
</dbReference>
<protein>
    <submittedName>
        <fullName evidence="1">Uncharacterized protein</fullName>
    </submittedName>
</protein>
<comment type="caution">
    <text evidence="1">The sequence shown here is derived from an EMBL/GenBank/DDBJ whole genome shotgun (WGS) entry which is preliminary data.</text>
</comment>